<name>A0ABD1YLP8_9MARC</name>
<gene>
    <name evidence="1" type="ORF">R1flu_016377</name>
</gene>
<dbReference type="AlphaFoldDB" id="A0ABD1YLP8"/>
<reference evidence="1 2" key="1">
    <citation type="submission" date="2024-09" db="EMBL/GenBank/DDBJ databases">
        <title>Chromosome-scale assembly of Riccia fluitans.</title>
        <authorList>
            <person name="Paukszto L."/>
            <person name="Sawicki J."/>
            <person name="Karawczyk K."/>
            <person name="Piernik-Szablinska J."/>
            <person name="Szczecinska M."/>
            <person name="Mazdziarz M."/>
        </authorList>
    </citation>
    <scope>NUCLEOTIDE SEQUENCE [LARGE SCALE GENOMIC DNA]</scope>
    <source>
        <strain evidence="1">Rf_01</strain>
        <tissue evidence="1">Aerial parts of the thallus</tissue>
    </source>
</reference>
<protein>
    <submittedName>
        <fullName evidence="1">Uncharacterized protein</fullName>
    </submittedName>
</protein>
<evidence type="ECO:0000313" key="2">
    <source>
        <dbReference type="Proteomes" id="UP001605036"/>
    </source>
</evidence>
<organism evidence="1 2">
    <name type="scientific">Riccia fluitans</name>
    <dbReference type="NCBI Taxonomy" id="41844"/>
    <lineage>
        <taxon>Eukaryota</taxon>
        <taxon>Viridiplantae</taxon>
        <taxon>Streptophyta</taxon>
        <taxon>Embryophyta</taxon>
        <taxon>Marchantiophyta</taxon>
        <taxon>Marchantiopsida</taxon>
        <taxon>Marchantiidae</taxon>
        <taxon>Marchantiales</taxon>
        <taxon>Ricciaceae</taxon>
        <taxon>Riccia</taxon>
    </lineage>
</organism>
<dbReference type="EMBL" id="JBHFFA010000004">
    <property type="protein sequence ID" value="KAL2631691.1"/>
    <property type="molecule type" value="Genomic_DNA"/>
</dbReference>
<dbReference type="Proteomes" id="UP001605036">
    <property type="component" value="Unassembled WGS sequence"/>
</dbReference>
<evidence type="ECO:0000313" key="1">
    <source>
        <dbReference type="EMBL" id="KAL2631691.1"/>
    </source>
</evidence>
<proteinExistence type="predicted"/>
<accession>A0ABD1YLP8</accession>
<comment type="caution">
    <text evidence="1">The sequence shown here is derived from an EMBL/GenBank/DDBJ whole genome shotgun (WGS) entry which is preliminary data.</text>
</comment>
<keyword evidence="2" id="KW-1185">Reference proteome</keyword>
<sequence>MESNTLMYPIRILGRLSHNADFLLVDELNPKDLVCYERLILACATCDESGDKLGSNITTALLAYRKAAFNYFRMREPKVVHPPGPLRVTFYGSRVGNSKEVVEHLRNWTSPPLDVLFMDELMEKGLYNKSLPEVVSLSSETDILTRLKR</sequence>